<dbReference type="EMBL" id="ML994707">
    <property type="protein sequence ID" value="KAF2176506.1"/>
    <property type="molecule type" value="Genomic_DNA"/>
</dbReference>
<dbReference type="AlphaFoldDB" id="A0A6A6DFZ2"/>
<feature type="compositionally biased region" description="Basic residues" evidence="1">
    <location>
        <begin position="1"/>
        <end position="10"/>
    </location>
</feature>
<reference evidence="2" key="1">
    <citation type="journal article" date="2020" name="Stud. Mycol.">
        <title>101 Dothideomycetes genomes: a test case for predicting lifestyles and emergence of pathogens.</title>
        <authorList>
            <person name="Haridas S."/>
            <person name="Albert R."/>
            <person name="Binder M."/>
            <person name="Bloem J."/>
            <person name="Labutti K."/>
            <person name="Salamov A."/>
            <person name="Andreopoulos B."/>
            <person name="Baker S."/>
            <person name="Barry K."/>
            <person name="Bills G."/>
            <person name="Bluhm B."/>
            <person name="Cannon C."/>
            <person name="Castanera R."/>
            <person name="Culley D."/>
            <person name="Daum C."/>
            <person name="Ezra D."/>
            <person name="Gonzalez J."/>
            <person name="Henrissat B."/>
            <person name="Kuo A."/>
            <person name="Liang C."/>
            <person name="Lipzen A."/>
            <person name="Lutzoni F."/>
            <person name="Magnuson J."/>
            <person name="Mondo S."/>
            <person name="Nolan M."/>
            <person name="Ohm R."/>
            <person name="Pangilinan J."/>
            <person name="Park H.-J."/>
            <person name="Ramirez L."/>
            <person name="Alfaro M."/>
            <person name="Sun H."/>
            <person name="Tritt A."/>
            <person name="Yoshinaga Y."/>
            <person name="Zwiers L.-H."/>
            <person name="Turgeon B."/>
            <person name="Goodwin S."/>
            <person name="Spatafora J."/>
            <person name="Crous P."/>
            <person name="Grigoriev I."/>
        </authorList>
    </citation>
    <scope>NUCLEOTIDE SEQUENCE</scope>
    <source>
        <strain evidence="2">CBS 207.26</strain>
    </source>
</reference>
<keyword evidence="3" id="KW-1185">Reference proteome</keyword>
<dbReference type="OrthoDB" id="5369347at2759"/>
<feature type="region of interest" description="Disordered" evidence="1">
    <location>
        <begin position="46"/>
        <end position="94"/>
    </location>
</feature>
<feature type="region of interest" description="Disordered" evidence="1">
    <location>
        <begin position="1"/>
        <end position="32"/>
    </location>
</feature>
<feature type="compositionally biased region" description="Basic and acidic residues" evidence="1">
    <location>
        <begin position="117"/>
        <end position="131"/>
    </location>
</feature>
<feature type="compositionally biased region" description="Polar residues" evidence="1">
    <location>
        <begin position="228"/>
        <end position="241"/>
    </location>
</feature>
<feature type="compositionally biased region" description="Low complexity" evidence="1">
    <location>
        <begin position="165"/>
        <end position="179"/>
    </location>
</feature>
<gene>
    <name evidence="2" type="ORF">K469DRAFT_813152</name>
</gene>
<feature type="region of interest" description="Disordered" evidence="1">
    <location>
        <begin position="144"/>
        <end position="214"/>
    </location>
</feature>
<dbReference type="Proteomes" id="UP000800200">
    <property type="component" value="Unassembled WGS sequence"/>
</dbReference>
<feature type="region of interest" description="Disordered" evidence="1">
    <location>
        <begin position="228"/>
        <end position="301"/>
    </location>
</feature>
<proteinExistence type="predicted"/>
<feature type="compositionally biased region" description="Low complexity" evidence="1">
    <location>
        <begin position="242"/>
        <end position="272"/>
    </location>
</feature>
<organism evidence="2 3">
    <name type="scientific">Zopfia rhizophila CBS 207.26</name>
    <dbReference type="NCBI Taxonomy" id="1314779"/>
    <lineage>
        <taxon>Eukaryota</taxon>
        <taxon>Fungi</taxon>
        <taxon>Dikarya</taxon>
        <taxon>Ascomycota</taxon>
        <taxon>Pezizomycotina</taxon>
        <taxon>Dothideomycetes</taxon>
        <taxon>Dothideomycetes incertae sedis</taxon>
        <taxon>Zopfiaceae</taxon>
        <taxon>Zopfia</taxon>
    </lineage>
</organism>
<sequence>MPGGRPRKHSTPAAAIQAKKESNQQRSLQQCQSQGLADFIAYEPPLHADVPTETPPEIGLRTSVDVSIPQEGRTQRCNNLQAPRPNRAPPAELHTTDEGAEIARQIGQIQANEQESNNERDEYEAKLSQRLDKMDTRTAEILLQMRSGGRVEDTSAGDNMCNSYPSSRSAGRSAGRSPPQTLDQHSSPSVPPLHRGNSRRGSSRRGSSFPAQRNNLLSWMTPLLERLSTSSTPSQSAMQKPSNTTSSSPSHSITRTAATNPTQFTTNTTPAAGHPNTTPISAVTSPTQADTTSALASPAPSKQTAFKLAKQLRGFQGYTHKQHDEADRLHQEHHQRPDVHSKCSSVQQITTILRGEHDGGTPLPDVLSSPKLMKPVDLHSLNCQSAFEDTTTSAFPRGIGSRDENLPRNLCLSQHHSVSKKNRSAEITFDIDSICSFPNSLGVTQQGINYANIHFGLKVPTYNCRGDLTENSVLGIESLFIYIFFPTLNLESGYDEHSTYLSHQDQQLWYDAVLSPALKKTIRYSNILQHYPASVYVAKLDSTAVSAERLARKESAREQLLGRFTGATLFMNAKKTKLKHMDASLTSVYGCWEECCRTFIDLAKQVTSKDSALPYDQIPDHHEVEVFLWRKYCLETYAQTQEILNPDGQTLFTSPHGKESTDGLIYSQFYGLIKTPFDTSKVYVFDNESLKNLALDPGYIRSLQQEGGGITFSKAVCEFAYLHSKKQAHANLIDN</sequence>
<feature type="compositionally biased region" description="Polar residues" evidence="1">
    <location>
        <begin position="275"/>
        <end position="301"/>
    </location>
</feature>
<protein>
    <submittedName>
        <fullName evidence="2">Uncharacterized protein</fullName>
    </submittedName>
</protein>
<evidence type="ECO:0000256" key="1">
    <source>
        <dbReference type="SAM" id="MobiDB-lite"/>
    </source>
</evidence>
<accession>A0A6A6DFZ2</accession>
<evidence type="ECO:0000313" key="2">
    <source>
        <dbReference type="EMBL" id="KAF2176506.1"/>
    </source>
</evidence>
<name>A0A6A6DFZ2_9PEZI</name>
<evidence type="ECO:0000313" key="3">
    <source>
        <dbReference type="Proteomes" id="UP000800200"/>
    </source>
</evidence>
<feature type="region of interest" description="Disordered" evidence="1">
    <location>
        <begin position="110"/>
        <end position="131"/>
    </location>
</feature>